<proteinExistence type="predicted"/>
<dbReference type="SMART" id="SM00256">
    <property type="entry name" value="FBOX"/>
    <property type="match status" value="1"/>
</dbReference>
<dbReference type="AlphaFoldDB" id="A0ABC8W9C8"/>
<protein>
    <recommendedName>
        <fullName evidence="1">F-box domain-containing protein</fullName>
    </recommendedName>
</protein>
<organism evidence="2 3">
    <name type="scientific">Urochloa decumbens</name>
    <dbReference type="NCBI Taxonomy" id="240449"/>
    <lineage>
        <taxon>Eukaryota</taxon>
        <taxon>Viridiplantae</taxon>
        <taxon>Streptophyta</taxon>
        <taxon>Embryophyta</taxon>
        <taxon>Tracheophyta</taxon>
        <taxon>Spermatophyta</taxon>
        <taxon>Magnoliopsida</taxon>
        <taxon>Liliopsida</taxon>
        <taxon>Poales</taxon>
        <taxon>Poaceae</taxon>
        <taxon>PACMAD clade</taxon>
        <taxon>Panicoideae</taxon>
        <taxon>Panicodae</taxon>
        <taxon>Paniceae</taxon>
        <taxon>Melinidinae</taxon>
        <taxon>Urochloa</taxon>
    </lineage>
</organism>
<dbReference type="Gene3D" id="1.20.1280.50">
    <property type="match status" value="1"/>
</dbReference>
<accession>A0ABC8W9C8</accession>
<reference evidence="2" key="1">
    <citation type="submission" date="2024-10" db="EMBL/GenBank/DDBJ databases">
        <authorList>
            <person name="Ryan C."/>
        </authorList>
    </citation>
    <scope>NUCLEOTIDE SEQUENCE [LARGE SCALE GENOMIC DNA]</scope>
</reference>
<keyword evidence="3" id="KW-1185">Reference proteome</keyword>
<evidence type="ECO:0000313" key="2">
    <source>
        <dbReference type="EMBL" id="CAL4905181.1"/>
    </source>
</evidence>
<dbReference type="PANTHER" id="PTHR31264:SF7">
    <property type="entry name" value="F-BOX DOMAIN CONTAINING PROTEIN, EXPRESSED"/>
    <property type="match status" value="1"/>
</dbReference>
<dbReference type="Pfam" id="PF12937">
    <property type="entry name" value="F-box-like"/>
    <property type="match status" value="1"/>
</dbReference>
<dbReference type="EMBL" id="OZ075122">
    <property type="protein sequence ID" value="CAL4905181.1"/>
    <property type="molecule type" value="Genomic_DNA"/>
</dbReference>
<name>A0ABC8W9C8_9POAL</name>
<evidence type="ECO:0000259" key="1">
    <source>
        <dbReference type="SMART" id="SM00256"/>
    </source>
</evidence>
<gene>
    <name evidence="2" type="ORF">URODEC1_LOCUS11530</name>
</gene>
<dbReference type="CDD" id="cd09917">
    <property type="entry name" value="F-box_SF"/>
    <property type="match status" value="1"/>
</dbReference>
<dbReference type="Proteomes" id="UP001497457">
    <property type="component" value="Chromosome 12b"/>
</dbReference>
<dbReference type="SUPFAM" id="SSF81383">
    <property type="entry name" value="F-box domain"/>
    <property type="match status" value="1"/>
</dbReference>
<evidence type="ECO:0000313" key="3">
    <source>
        <dbReference type="Proteomes" id="UP001497457"/>
    </source>
</evidence>
<dbReference type="PANTHER" id="PTHR31264">
    <property type="entry name" value="OS07G0554500 PROTEIN-RELATED"/>
    <property type="match status" value="1"/>
</dbReference>
<dbReference type="InterPro" id="IPR001810">
    <property type="entry name" value="F-box_dom"/>
</dbReference>
<dbReference type="InterPro" id="IPR036047">
    <property type="entry name" value="F-box-like_dom_sf"/>
</dbReference>
<feature type="domain" description="F-box" evidence="1">
    <location>
        <begin position="5"/>
        <end position="46"/>
    </location>
</feature>
<sequence length="392" mass="45267">MASDLPVDLLEDIFLRLGDAADLIRAAAVCASFHHVVSDGRFLRRFRSLYRPPVLGFLDCRNDALFCSFHTAQPPRCSAPAARAFAEAADFAFSFLDGDICHRIDDVRDGRILFSRNFRIEDLLVYDPLHRRHIQIPSICSDLDYHTVHMVFRDLNCLEPFLDPATDKERETEEEDLQFRVICNLYYTEKKISTFVFHSVTGKWQAAVASFFIENSWLVCPQQLRRDYAYGCFYWTKFDQRVMLMLETREMKFSIVDLPPESYCRHKTVVEAVEGRLGLLVLANCALYIYSKTCGDNGSHVKDWRCNNSIPLLYGYKWSLGGVAEGYLLLRGVPRDYDILESSRESKEMPDARYYTLKLDTLLFDWLCVSKFDTNPDYLYASFPPSLSLPSL</sequence>